<comment type="caution">
    <text evidence="1">The sequence shown here is derived from an EMBL/GenBank/DDBJ whole genome shotgun (WGS) entry which is preliminary data.</text>
</comment>
<dbReference type="EMBL" id="CAJVPZ010001556">
    <property type="protein sequence ID" value="CAG8495040.1"/>
    <property type="molecule type" value="Genomic_DNA"/>
</dbReference>
<dbReference type="OrthoDB" id="10471992at2759"/>
<protein>
    <submittedName>
        <fullName evidence="1">13418_t:CDS:1</fullName>
    </submittedName>
</protein>
<gene>
    <name evidence="1" type="ORF">RFULGI_LOCUS2164</name>
</gene>
<name>A0A9N8ZGJ2_9GLOM</name>
<dbReference type="AlphaFoldDB" id="A0A9N8ZGJ2"/>
<accession>A0A9N8ZGJ2</accession>
<dbReference type="Proteomes" id="UP000789396">
    <property type="component" value="Unassembled WGS sequence"/>
</dbReference>
<evidence type="ECO:0000313" key="1">
    <source>
        <dbReference type="EMBL" id="CAG8495040.1"/>
    </source>
</evidence>
<proteinExistence type="predicted"/>
<reference evidence="1" key="1">
    <citation type="submission" date="2021-06" db="EMBL/GenBank/DDBJ databases">
        <authorList>
            <person name="Kallberg Y."/>
            <person name="Tangrot J."/>
            <person name="Rosling A."/>
        </authorList>
    </citation>
    <scope>NUCLEOTIDE SEQUENCE</scope>
    <source>
        <strain evidence="1">IN212</strain>
    </source>
</reference>
<evidence type="ECO:0000313" key="2">
    <source>
        <dbReference type="Proteomes" id="UP000789396"/>
    </source>
</evidence>
<sequence length="134" mass="15871">MQEYNSRSESAISFEDISEFVYNSLRSLEGTNEQYEIYNVFNFQDLNTSFYYNSLETNDEDFLLESDDEKEASDNVLNHLYALLTLLQNKQNADIWLNLVHSNFRPLENMVENINKLKDYEIDPKNLNKMQCNT</sequence>
<keyword evidence="2" id="KW-1185">Reference proteome</keyword>
<organism evidence="1 2">
    <name type="scientific">Racocetra fulgida</name>
    <dbReference type="NCBI Taxonomy" id="60492"/>
    <lineage>
        <taxon>Eukaryota</taxon>
        <taxon>Fungi</taxon>
        <taxon>Fungi incertae sedis</taxon>
        <taxon>Mucoromycota</taxon>
        <taxon>Glomeromycotina</taxon>
        <taxon>Glomeromycetes</taxon>
        <taxon>Diversisporales</taxon>
        <taxon>Gigasporaceae</taxon>
        <taxon>Racocetra</taxon>
    </lineage>
</organism>